<sequence length="121" mass="13532">MDESFGAAFFLWAVHTTRRKKAAPKDSSKSTQETKEGQISDSAPYTLILKMMERQQPSIRKKNEEQFLQEHQIKAHNHAAIMGIEMVAKIVKAAECWEIGGQRSDVLEIGDRGEVSAVCGN</sequence>
<evidence type="ECO:0000313" key="2">
    <source>
        <dbReference type="EMBL" id="VFJ42367.1"/>
    </source>
</evidence>
<organism evidence="2">
    <name type="scientific">Candidatus Kentrum sp. FW</name>
    <dbReference type="NCBI Taxonomy" id="2126338"/>
    <lineage>
        <taxon>Bacteria</taxon>
        <taxon>Pseudomonadati</taxon>
        <taxon>Pseudomonadota</taxon>
        <taxon>Gammaproteobacteria</taxon>
        <taxon>Candidatus Kentrum</taxon>
    </lineage>
</organism>
<evidence type="ECO:0000256" key="1">
    <source>
        <dbReference type="SAM" id="MobiDB-lite"/>
    </source>
</evidence>
<name>A0A450RTK7_9GAMM</name>
<protein>
    <submittedName>
        <fullName evidence="2">Uncharacterized protein</fullName>
    </submittedName>
</protein>
<gene>
    <name evidence="2" type="ORF">BECKFW1821A_GA0114235_1001129</name>
</gene>
<reference evidence="2" key="1">
    <citation type="submission" date="2019-02" db="EMBL/GenBank/DDBJ databases">
        <authorList>
            <person name="Gruber-Vodicka R. H."/>
            <person name="Seah K. B. B."/>
        </authorList>
    </citation>
    <scope>NUCLEOTIDE SEQUENCE</scope>
    <source>
        <strain evidence="2">BECK_BZ15</strain>
    </source>
</reference>
<accession>A0A450RTK7</accession>
<dbReference type="AlphaFoldDB" id="A0A450RTK7"/>
<feature type="compositionally biased region" description="Basic and acidic residues" evidence="1">
    <location>
        <begin position="23"/>
        <end position="38"/>
    </location>
</feature>
<dbReference type="EMBL" id="CAADEW010000001">
    <property type="protein sequence ID" value="VFJ42367.1"/>
    <property type="molecule type" value="Genomic_DNA"/>
</dbReference>
<feature type="region of interest" description="Disordered" evidence="1">
    <location>
        <begin position="17"/>
        <end position="42"/>
    </location>
</feature>
<proteinExistence type="predicted"/>